<gene>
    <name evidence="2" type="ORF">COCSADRAFT_227142</name>
</gene>
<sequence>MPVWAIGRLTHSLTHLHTCTPKTGERRPLESLAGGNKDRDKTGRRLCRPTRVHAQRGREWGEWIYFGAQHACVPDYRLSCPLQGRVRCPGGGHGGGEGVGFGQHSAEGARKRTRGPWAVGAGHMGRARGEGGGGGVRSWSWPWSWERGLLWML</sequence>
<name>M2SYL5_COCSN</name>
<evidence type="ECO:0000256" key="1">
    <source>
        <dbReference type="SAM" id="MobiDB-lite"/>
    </source>
</evidence>
<keyword evidence="3" id="KW-1185">Reference proteome</keyword>
<dbReference type="EMBL" id="KB445647">
    <property type="protein sequence ID" value="EMD62026.1"/>
    <property type="molecule type" value="Genomic_DNA"/>
</dbReference>
<dbReference type="AlphaFoldDB" id="M2SYL5"/>
<dbReference type="GeneID" id="19134696"/>
<dbReference type="RefSeq" id="XP_007702363.1">
    <property type="nucleotide sequence ID" value="XM_007704173.1"/>
</dbReference>
<accession>M2SYL5</accession>
<evidence type="ECO:0000313" key="3">
    <source>
        <dbReference type="Proteomes" id="UP000016934"/>
    </source>
</evidence>
<dbReference type="KEGG" id="bsc:COCSADRAFT_227142"/>
<protein>
    <submittedName>
        <fullName evidence="2">Uncharacterized protein</fullName>
    </submittedName>
</protein>
<proteinExistence type="predicted"/>
<evidence type="ECO:0000313" key="2">
    <source>
        <dbReference type="EMBL" id="EMD62026.1"/>
    </source>
</evidence>
<reference evidence="3" key="2">
    <citation type="journal article" date="2013" name="PLoS Genet.">
        <title>Comparative genome structure, secondary metabolite, and effector coding capacity across Cochliobolus pathogens.</title>
        <authorList>
            <person name="Condon B.J."/>
            <person name="Leng Y."/>
            <person name="Wu D."/>
            <person name="Bushley K.E."/>
            <person name="Ohm R.A."/>
            <person name="Otillar R."/>
            <person name="Martin J."/>
            <person name="Schackwitz W."/>
            <person name="Grimwood J."/>
            <person name="MohdZainudin N."/>
            <person name="Xue C."/>
            <person name="Wang R."/>
            <person name="Manning V.A."/>
            <person name="Dhillon B."/>
            <person name="Tu Z.J."/>
            <person name="Steffenson B.J."/>
            <person name="Salamov A."/>
            <person name="Sun H."/>
            <person name="Lowry S."/>
            <person name="LaButti K."/>
            <person name="Han J."/>
            <person name="Copeland A."/>
            <person name="Lindquist E."/>
            <person name="Barry K."/>
            <person name="Schmutz J."/>
            <person name="Baker S.E."/>
            <person name="Ciuffetti L.M."/>
            <person name="Grigoriev I.V."/>
            <person name="Zhong S."/>
            <person name="Turgeon B.G."/>
        </authorList>
    </citation>
    <scope>NUCLEOTIDE SEQUENCE [LARGE SCALE GENOMIC DNA]</scope>
    <source>
        <strain evidence="3">ND90Pr / ATCC 201652</strain>
    </source>
</reference>
<feature type="region of interest" description="Disordered" evidence="1">
    <location>
        <begin position="20"/>
        <end position="44"/>
    </location>
</feature>
<organism evidence="2 3">
    <name type="scientific">Cochliobolus sativus (strain ND90Pr / ATCC 201652)</name>
    <name type="common">Common root rot and spot blotch fungus</name>
    <name type="synonym">Bipolaris sorokiniana</name>
    <dbReference type="NCBI Taxonomy" id="665912"/>
    <lineage>
        <taxon>Eukaryota</taxon>
        <taxon>Fungi</taxon>
        <taxon>Dikarya</taxon>
        <taxon>Ascomycota</taxon>
        <taxon>Pezizomycotina</taxon>
        <taxon>Dothideomycetes</taxon>
        <taxon>Pleosporomycetidae</taxon>
        <taxon>Pleosporales</taxon>
        <taxon>Pleosporineae</taxon>
        <taxon>Pleosporaceae</taxon>
        <taxon>Bipolaris</taxon>
    </lineage>
</organism>
<dbReference type="Proteomes" id="UP000016934">
    <property type="component" value="Unassembled WGS sequence"/>
</dbReference>
<reference evidence="2 3" key="1">
    <citation type="journal article" date="2012" name="PLoS Pathog.">
        <title>Diverse lifestyles and strategies of plant pathogenesis encoded in the genomes of eighteen Dothideomycetes fungi.</title>
        <authorList>
            <person name="Ohm R.A."/>
            <person name="Feau N."/>
            <person name="Henrissat B."/>
            <person name="Schoch C.L."/>
            <person name="Horwitz B.A."/>
            <person name="Barry K.W."/>
            <person name="Condon B.J."/>
            <person name="Copeland A.C."/>
            <person name="Dhillon B."/>
            <person name="Glaser F."/>
            <person name="Hesse C.N."/>
            <person name="Kosti I."/>
            <person name="LaButti K."/>
            <person name="Lindquist E.A."/>
            <person name="Lucas S."/>
            <person name="Salamov A.A."/>
            <person name="Bradshaw R.E."/>
            <person name="Ciuffetti L."/>
            <person name="Hamelin R.C."/>
            <person name="Kema G.H.J."/>
            <person name="Lawrence C."/>
            <person name="Scott J.A."/>
            <person name="Spatafora J.W."/>
            <person name="Turgeon B.G."/>
            <person name="de Wit P.J.G.M."/>
            <person name="Zhong S."/>
            <person name="Goodwin S.B."/>
            <person name="Grigoriev I.V."/>
        </authorList>
    </citation>
    <scope>NUCLEOTIDE SEQUENCE [LARGE SCALE GENOMIC DNA]</scope>
    <source>
        <strain evidence="3">ND90Pr / ATCC 201652</strain>
    </source>
</reference>
<dbReference type="HOGENOM" id="CLU_1713089_0_0_1"/>